<dbReference type="Proteomes" id="UP000526307">
    <property type="component" value="Unassembled WGS sequence"/>
</dbReference>
<accession>A0A7Y8VTA4</accession>
<dbReference type="RefSeq" id="WP_178978766.1">
    <property type="nucleotide sequence ID" value="NZ_CAUTAN010000010.1"/>
</dbReference>
<dbReference type="EMBL" id="JABXYR010000002">
    <property type="protein sequence ID" value="NWO23905.1"/>
    <property type="molecule type" value="Genomic_DNA"/>
</dbReference>
<comment type="caution">
    <text evidence="2">The sequence shown here is derived from an EMBL/GenBank/DDBJ whole genome shotgun (WGS) entry which is preliminary data.</text>
</comment>
<dbReference type="PANTHER" id="PTHR36434">
    <property type="entry name" value="MEMBRANE PROTEASE YUGP-RELATED"/>
    <property type="match status" value="1"/>
</dbReference>
<proteinExistence type="predicted"/>
<keyword evidence="1" id="KW-0472">Membrane</keyword>
<keyword evidence="3" id="KW-1185">Reference proteome</keyword>
<feature type="transmembrane region" description="Helical" evidence="1">
    <location>
        <begin position="6"/>
        <end position="24"/>
    </location>
</feature>
<name>A0A7Y8VTA4_9FIRM</name>
<protein>
    <submittedName>
        <fullName evidence="2">Zinc metallopeptidase</fullName>
    </submittedName>
</protein>
<keyword evidence="1" id="KW-0812">Transmembrane</keyword>
<dbReference type="PANTHER" id="PTHR36434:SF1">
    <property type="entry name" value="MEMBRANE PROTEASE YUGP-RELATED"/>
    <property type="match status" value="1"/>
</dbReference>
<evidence type="ECO:0000256" key="1">
    <source>
        <dbReference type="SAM" id="Phobius"/>
    </source>
</evidence>
<sequence>MYMFNGYYSSLIVLIPAMIYTMIVQARINNAFSTYIKIENSKGISGAEAARCMLDANGLQHVQINILEGSALENFYDPRSNTVNLSAEIYNQASVASICIACHEVGHAVQHSVGYAPVKMRNALVPVMNLAQNTSWPLILLGLLLSATSNYGSLLFNIGVLCFVIVVIFHLITLPVEFNASSRALKQMKELNLVDNADYRGSKKVLHAAAMTYVAALATAAAALIRVLLIRGSRD</sequence>
<keyword evidence="1" id="KW-1133">Transmembrane helix</keyword>
<evidence type="ECO:0000313" key="3">
    <source>
        <dbReference type="Proteomes" id="UP000526307"/>
    </source>
</evidence>
<feature type="transmembrane region" description="Helical" evidence="1">
    <location>
        <begin position="154"/>
        <end position="172"/>
    </location>
</feature>
<evidence type="ECO:0000313" key="2">
    <source>
        <dbReference type="EMBL" id="NWO23905.1"/>
    </source>
</evidence>
<reference evidence="2 3" key="1">
    <citation type="submission" date="2020-06" db="EMBL/GenBank/DDBJ databases">
        <title>Mogibacterium timidum strain W9173 genomic sequence.</title>
        <authorList>
            <person name="Wade W.G."/>
            <person name="Johnston C.D."/>
            <person name="Chen T."/>
            <person name="Dewhirst F.E."/>
        </authorList>
    </citation>
    <scope>NUCLEOTIDE SEQUENCE [LARGE SCALE GENOMIC DNA]</scope>
    <source>
        <strain evidence="2 3">W9173</strain>
    </source>
</reference>
<organism evidence="2 3">
    <name type="scientific">Mogibacterium timidum</name>
    <dbReference type="NCBI Taxonomy" id="35519"/>
    <lineage>
        <taxon>Bacteria</taxon>
        <taxon>Bacillati</taxon>
        <taxon>Bacillota</taxon>
        <taxon>Clostridia</taxon>
        <taxon>Peptostreptococcales</taxon>
        <taxon>Anaerovoracaceae</taxon>
        <taxon>Mogibacterium</taxon>
    </lineage>
</organism>
<dbReference type="InterPro" id="IPR007395">
    <property type="entry name" value="Zn_peptidase_2"/>
</dbReference>
<gene>
    <name evidence="2" type="ORF">HW270_07550</name>
</gene>
<dbReference type="Pfam" id="PF04298">
    <property type="entry name" value="Zn_peptidase_2"/>
    <property type="match status" value="1"/>
</dbReference>
<dbReference type="AlphaFoldDB" id="A0A7Y8VTA4"/>
<feature type="transmembrane region" description="Helical" evidence="1">
    <location>
        <begin position="205"/>
        <end position="229"/>
    </location>
</feature>